<dbReference type="InterPro" id="IPR036291">
    <property type="entry name" value="NAD(P)-bd_dom_sf"/>
</dbReference>
<evidence type="ECO:0000313" key="3">
    <source>
        <dbReference type="EMBL" id="NWB45864.1"/>
    </source>
</evidence>
<gene>
    <name evidence="3" type="ORF">HX829_05105</name>
</gene>
<dbReference type="EMBL" id="JACAPU010000007">
    <property type="protein sequence ID" value="NWB45864.1"/>
    <property type="molecule type" value="Genomic_DNA"/>
</dbReference>
<dbReference type="InterPro" id="IPR032095">
    <property type="entry name" value="Sacchrp_dh-like_C"/>
</dbReference>
<dbReference type="Gene3D" id="3.30.360.10">
    <property type="entry name" value="Dihydrodipicolinate Reductase, domain 2"/>
    <property type="match status" value="1"/>
</dbReference>
<sequence>MKKIVIVGSGTIAAATARLIAKKCSEYFQCSIIARNSVTARLICDDVLRDYNTVMAWHECNALDRENLARILRWSEAELVINLATPDTHLEVMGACLDSNCHYLDTALFEAESDFNVSPPWYQPEKQLKSSFSEAGLTALLSIGFDPGIVNCFCAKAQKDDFDEILEIDLLCANNGTHGHFFATNFNPSVNLKELCEETSYREAGLWHTAPAFSRSRRYCMPGVGEHLMYSVGHEEVHSLAEKFPSATIEFWMRIGDQFRQTLQTLERIGLVSREKIMVRDVQVAPIDVLAALMPEPSSLATTYRGQVCVAVVIKGRKQNVTSSMIYYSVCSHEACFEDIGAHVTAYTTAVPAVAAAQMILEGHWNAKTLVHPEELEPDLFLERISELGMSWKASLLPTTISSNGEIINVDVETEFAQTFA</sequence>
<dbReference type="AlphaFoldDB" id="A0A7Y7WBX1"/>
<dbReference type="RefSeq" id="WP_177143504.1">
    <property type="nucleotide sequence ID" value="NZ_JACAPU010000007.1"/>
</dbReference>
<name>A0A7Y7WBX1_9PSED</name>
<proteinExistence type="predicted"/>
<evidence type="ECO:0000313" key="4">
    <source>
        <dbReference type="Proteomes" id="UP000582981"/>
    </source>
</evidence>
<comment type="caution">
    <text evidence="3">The sequence shown here is derived from an EMBL/GenBank/DDBJ whole genome shotgun (WGS) entry which is preliminary data.</text>
</comment>
<dbReference type="InterPro" id="IPR005097">
    <property type="entry name" value="Sacchrp_dh_NADP-bd"/>
</dbReference>
<organism evidence="3 4">
    <name type="scientific">Pseudomonas gingeri</name>
    <dbReference type="NCBI Taxonomy" id="117681"/>
    <lineage>
        <taxon>Bacteria</taxon>
        <taxon>Pseudomonadati</taxon>
        <taxon>Pseudomonadota</taxon>
        <taxon>Gammaproteobacteria</taxon>
        <taxon>Pseudomonadales</taxon>
        <taxon>Pseudomonadaceae</taxon>
        <taxon>Pseudomonas</taxon>
    </lineage>
</organism>
<feature type="domain" description="Saccharopine dehydrogenase NADP binding" evidence="1">
    <location>
        <begin position="4"/>
        <end position="140"/>
    </location>
</feature>
<evidence type="ECO:0000259" key="1">
    <source>
        <dbReference type="Pfam" id="PF03435"/>
    </source>
</evidence>
<dbReference type="PANTHER" id="PTHR43796:SF2">
    <property type="entry name" value="CARBOXYNORSPERMIDINE SYNTHASE"/>
    <property type="match status" value="1"/>
</dbReference>
<dbReference type="Pfam" id="PF16653">
    <property type="entry name" value="Sacchrp_dh_C"/>
    <property type="match status" value="1"/>
</dbReference>
<feature type="domain" description="Saccharopine dehydrogenase-like C-terminal" evidence="2">
    <location>
        <begin position="144"/>
        <end position="387"/>
    </location>
</feature>
<accession>A0A7Y7WBX1</accession>
<evidence type="ECO:0000259" key="2">
    <source>
        <dbReference type="Pfam" id="PF16653"/>
    </source>
</evidence>
<dbReference type="Pfam" id="PF03435">
    <property type="entry name" value="Sacchrp_dh_NADP"/>
    <property type="match status" value="1"/>
</dbReference>
<dbReference type="Gene3D" id="3.40.50.720">
    <property type="entry name" value="NAD(P)-binding Rossmann-like Domain"/>
    <property type="match status" value="1"/>
</dbReference>
<dbReference type="SUPFAM" id="SSF51735">
    <property type="entry name" value="NAD(P)-binding Rossmann-fold domains"/>
    <property type="match status" value="1"/>
</dbReference>
<dbReference type="Proteomes" id="UP000582981">
    <property type="component" value="Unassembled WGS sequence"/>
</dbReference>
<dbReference type="PANTHER" id="PTHR43796">
    <property type="entry name" value="CARBOXYNORSPERMIDINE SYNTHASE"/>
    <property type="match status" value="1"/>
</dbReference>
<protein>
    <submittedName>
        <fullName evidence="3">Saccharopine dehydrogenase NADP-binding domain-containing protein</fullName>
    </submittedName>
</protein>
<reference evidence="3 4" key="1">
    <citation type="submission" date="2020-04" db="EMBL/GenBank/DDBJ databases">
        <title>Molecular characterization of pseudomonads from Agaricus bisporus reveal novel blotch 2 pathogens in Western Europe.</title>
        <authorList>
            <person name="Taparia T."/>
            <person name="Krijger M."/>
            <person name="Haynes E."/>
            <person name="Elpinstone J.G."/>
            <person name="Noble R."/>
            <person name="Van Der Wolf J."/>
        </authorList>
    </citation>
    <scope>NUCLEOTIDE SEQUENCE [LARGE SCALE GENOMIC DNA]</scope>
    <source>
        <strain evidence="3 4">F1001</strain>
    </source>
</reference>